<dbReference type="RefSeq" id="WP_158862153.1">
    <property type="nucleotide sequence ID" value="NZ_CP046401.1"/>
</dbReference>
<keyword evidence="4" id="KW-1185">Reference proteome</keyword>
<keyword evidence="1" id="KW-0998">Cell outer membrane</keyword>
<comment type="subcellular location">
    <subcellularLocation>
        <location evidence="1">Cell outer membrane</location>
        <topology evidence="1">Multi-pass membrane protein</topology>
    </subcellularLocation>
</comment>
<gene>
    <name evidence="3" type="ORF">GM418_00605</name>
</gene>
<dbReference type="AlphaFoldDB" id="A0A6I6JHD4"/>
<sequence length="220" mass="24122">MEKILYTCLFMLFISGNIHAQERIIHGIVTTLDSIPLIGVEIDVRTTGQTVLTDSLGNFSVATDMKDKLKFKANGFYSTTVKVDDKARFLAVNLKLKPGDKQREYAVGYGHVSEEDLTSSITNLNKNDARFARFNDIFDVIRSMGVDVSSGEIRIRGDKSFQGNSAALVVVDGVIVDYDFLKTIKPIYVKSIDIIKDGASAVYGSRGANGVVVIKTLDGK</sequence>
<evidence type="ECO:0000259" key="2">
    <source>
        <dbReference type="Pfam" id="PF07715"/>
    </source>
</evidence>
<name>A0A6I6JHD4_9BACT</name>
<keyword evidence="1" id="KW-0812">Transmembrane</keyword>
<protein>
    <submittedName>
        <fullName evidence="3">TonB-dependent receptor plug domain-containing protein</fullName>
    </submittedName>
</protein>
<keyword evidence="1" id="KW-0472">Membrane</keyword>
<accession>A0A6I6JHD4</accession>
<feature type="domain" description="TonB-dependent receptor plug" evidence="2">
    <location>
        <begin position="115"/>
        <end position="211"/>
    </location>
</feature>
<keyword evidence="3" id="KW-0675">Receptor</keyword>
<keyword evidence="1" id="KW-1134">Transmembrane beta strand</keyword>
<dbReference type="InterPro" id="IPR039426">
    <property type="entry name" value="TonB-dep_rcpt-like"/>
</dbReference>
<dbReference type="EMBL" id="CP046401">
    <property type="protein sequence ID" value="QGY42206.1"/>
    <property type="molecule type" value="Genomic_DNA"/>
</dbReference>
<dbReference type="PROSITE" id="PS52016">
    <property type="entry name" value="TONB_DEPENDENT_REC_3"/>
    <property type="match status" value="1"/>
</dbReference>
<comment type="similarity">
    <text evidence="1">Belongs to the TonB-dependent receptor family.</text>
</comment>
<dbReference type="InterPro" id="IPR012910">
    <property type="entry name" value="Plug_dom"/>
</dbReference>
<evidence type="ECO:0000313" key="4">
    <source>
        <dbReference type="Proteomes" id="UP000428260"/>
    </source>
</evidence>
<dbReference type="SUPFAM" id="SSF56935">
    <property type="entry name" value="Porins"/>
    <property type="match status" value="1"/>
</dbReference>
<proteinExistence type="inferred from homology"/>
<keyword evidence="1" id="KW-0813">Transport</keyword>
<organism evidence="3 4">
    <name type="scientific">Maribellus comscasis</name>
    <dbReference type="NCBI Taxonomy" id="2681766"/>
    <lineage>
        <taxon>Bacteria</taxon>
        <taxon>Pseudomonadati</taxon>
        <taxon>Bacteroidota</taxon>
        <taxon>Bacteroidia</taxon>
        <taxon>Marinilabiliales</taxon>
        <taxon>Prolixibacteraceae</taxon>
        <taxon>Maribellus</taxon>
    </lineage>
</organism>
<dbReference type="SUPFAM" id="SSF49464">
    <property type="entry name" value="Carboxypeptidase regulatory domain-like"/>
    <property type="match status" value="1"/>
</dbReference>
<dbReference type="Proteomes" id="UP000428260">
    <property type="component" value="Chromosome"/>
</dbReference>
<dbReference type="GO" id="GO:0009279">
    <property type="term" value="C:cell outer membrane"/>
    <property type="evidence" value="ECO:0007669"/>
    <property type="project" value="UniProtKB-SubCell"/>
</dbReference>
<dbReference type="KEGG" id="mcos:GM418_00605"/>
<evidence type="ECO:0000313" key="3">
    <source>
        <dbReference type="EMBL" id="QGY42206.1"/>
    </source>
</evidence>
<reference evidence="3 4" key="1">
    <citation type="submission" date="2019-11" db="EMBL/GenBank/DDBJ databases">
        <authorList>
            <person name="Zheng R.K."/>
            <person name="Sun C.M."/>
        </authorList>
    </citation>
    <scope>NUCLEOTIDE SEQUENCE [LARGE SCALE GENOMIC DNA]</scope>
    <source>
        <strain evidence="3 4">WC007</strain>
    </source>
</reference>
<dbReference type="InterPro" id="IPR008969">
    <property type="entry name" value="CarboxyPept-like_regulatory"/>
</dbReference>
<dbReference type="InterPro" id="IPR037066">
    <property type="entry name" value="Plug_dom_sf"/>
</dbReference>
<dbReference type="Gene3D" id="2.170.130.10">
    <property type="entry name" value="TonB-dependent receptor, plug domain"/>
    <property type="match status" value="1"/>
</dbReference>
<dbReference type="Pfam" id="PF07715">
    <property type="entry name" value="Plug"/>
    <property type="match status" value="1"/>
</dbReference>
<evidence type="ECO:0000256" key="1">
    <source>
        <dbReference type="PROSITE-ProRule" id="PRU01360"/>
    </source>
</evidence>